<dbReference type="RefSeq" id="XP_022093717.1">
    <property type="nucleotide sequence ID" value="XM_022238025.1"/>
</dbReference>
<dbReference type="OrthoDB" id="2102561at2759"/>
<dbReference type="Proteomes" id="UP000694845">
    <property type="component" value="Unplaced"/>
</dbReference>
<dbReference type="KEGG" id="aplc:110980940"/>
<dbReference type="PRINTS" id="PR00080">
    <property type="entry name" value="SDRFAMILY"/>
</dbReference>
<protein>
    <submittedName>
        <fullName evidence="4">Retinol dehydrogenase 2-like</fullName>
    </submittedName>
</protein>
<feature type="transmembrane region" description="Helical" evidence="2">
    <location>
        <begin position="30"/>
        <end position="46"/>
    </location>
</feature>
<dbReference type="OMA" id="DERGCNV"/>
<feature type="transmembrane region" description="Helical" evidence="2">
    <location>
        <begin position="7"/>
        <end position="24"/>
    </location>
</feature>
<accession>A0A8B7YM31</accession>
<organism evidence="3 4">
    <name type="scientific">Acanthaster planci</name>
    <name type="common">Crown-of-thorns starfish</name>
    <dbReference type="NCBI Taxonomy" id="133434"/>
    <lineage>
        <taxon>Eukaryota</taxon>
        <taxon>Metazoa</taxon>
        <taxon>Echinodermata</taxon>
        <taxon>Eleutherozoa</taxon>
        <taxon>Asterozoa</taxon>
        <taxon>Asteroidea</taxon>
        <taxon>Valvatacea</taxon>
        <taxon>Valvatida</taxon>
        <taxon>Acanthasteridae</taxon>
        <taxon>Acanthaster</taxon>
    </lineage>
</organism>
<evidence type="ECO:0000256" key="2">
    <source>
        <dbReference type="SAM" id="Phobius"/>
    </source>
</evidence>
<keyword evidence="2" id="KW-0812">Transmembrane</keyword>
<dbReference type="AlphaFoldDB" id="A0A8B7YM31"/>
<keyword evidence="2" id="KW-1133">Transmembrane helix</keyword>
<dbReference type="SUPFAM" id="SSF51735">
    <property type="entry name" value="NAD(P)-binding Rossmann-fold domains"/>
    <property type="match status" value="1"/>
</dbReference>
<dbReference type="GeneID" id="110980940"/>
<dbReference type="GO" id="GO:0008202">
    <property type="term" value="P:steroid metabolic process"/>
    <property type="evidence" value="ECO:0007669"/>
    <property type="project" value="TreeGrafter"/>
</dbReference>
<reference evidence="4" key="1">
    <citation type="submission" date="2025-08" db="UniProtKB">
        <authorList>
            <consortium name="RefSeq"/>
        </authorList>
    </citation>
    <scope>IDENTIFICATION</scope>
</reference>
<evidence type="ECO:0000313" key="3">
    <source>
        <dbReference type="Proteomes" id="UP000694845"/>
    </source>
</evidence>
<dbReference type="GO" id="GO:0016491">
    <property type="term" value="F:oxidoreductase activity"/>
    <property type="evidence" value="ECO:0007669"/>
    <property type="project" value="TreeGrafter"/>
</dbReference>
<evidence type="ECO:0000256" key="1">
    <source>
        <dbReference type="RuleBase" id="RU000363"/>
    </source>
</evidence>
<dbReference type="PANTHER" id="PTHR43313:SF36">
    <property type="entry name" value="D-BETA-HYDROXYBUTYRATE DEHYDROGENASE, MITOCHONDRIAL"/>
    <property type="match status" value="1"/>
</dbReference>
<keyword evidence="3" id="KW-1185">Reference proteome</keyword>
<dbReference type="Pfam" id="PF00106">
    <property type="entry name" value="adh_short"/>
    <property type="match status" value="1"/>
</dbReference>
<evidence type="ECO:0000313" key="4">
    <source>
        <dbReference type="RefSeq" id="XP_022093717.1"/>
    </source>
</evidence>
<sequence length="372" mass="41184">MAVDKYTHFYAWTILSLAALAVYWAEDSVAAKFIAGVLALAGLYIGSKLMPRGRVHPEGKVVFITGCDTGFGNGLARRLDGCGFTVYAGCYTPDGPGAQRLVRESSGRLTIVPCDVTSGESVAAARDTVKAGLQRQGSVSTFVFILSELFAVVNNAGIWRWGPVEWTPVKQYKEVAEVNVYGMIRVTQAFLPLIRKAKGRFVNVSSVNGLWTGPCVSSYHMTKYAVESFTDALRREMNPWGVKVVLIEPGEYGKLTNIALHSRESLLAISNPLWDGASADVQRDYGRGYFEGYVARLHQAREDCWDDVTPVLDAMLDAVASRRPKHRYIIGELSTYCTVYKFILLPSWLTDGTFYKQDTLYPKPAACREKQD</sequence>
<dbReference type="InterPro" id="IPR036291">
    <property type="entry name" value="NAD(P)-bd_dom_sf"/>
</dbReference>
<keyword evidence="2" id="KW-0472">Membrane</keyword>
<dbReference type="InterPro" id="IPR002347">
    <property type="entry name" value="SDR_fam"/>
</dbReference>
<name>A0A8B7YM31_ACAPL</name>
<comment type="similarity">
    <text evidence="1">Belongs to the short-chain dehydrogenases/reductases (SDR) family.</text>
</comment>
<dbReference type="PANTHER" id="PTHR43313">
    <property type="entry name" value="SHORT-CHAIN DEHYDROGENASE/REDUCTASE FAMILY 9C"/>
    <property type="match status" value="1"/>
</dbReference>
<proteinExistence type="inferred from homology"/>
<dbReference type="Gene3D" id="3.40.50.720">
    <property type="entry name" value="NAD(P)-binding Rossmann-like Domain"/>
    <property type="match status" value="1"/>
</dbReference>
<dbReference type="PRINTS" id="PR00081">
    <property type="entry name" value="GDHRDH"/>
</dbReference>
<gene>
    <name evidence="4" type="primary">LOC110980940</name>
</gene>